<organism evidence="1 2">
    <name type="scientific">Thalassospira xiamenensis M-5 = DSM 17429</name>
    <dbReference type="NCBI Taxonomy" id="1123366"/>
    <lineage>
        <taxon>Bacteria</taxon>
        <taxon>Pseudomonadati</taxon>
        <taxon>Pseudomonadota</taxon>
        <taxon>Alphaproteobacteria</taxon>
        <taxon>Rhodospirillales</taxon>
        <taxon>Thalassospiraceae</taxon>
        <taxon>Thalassospira</taxon>
    </lineage>
</organism>
<evidence type="ECO:0000313" key="1">
    <source>
        <dbReference type="EMBL" id="AJD54323.1"/>
    </source>
</evidence>
<reference evidence="1 2" key="1">
    <citation type="journal article" date="2012" name="J. Bacteriol.">
        <title>Genome sequence of Thalassospira xiamenensis type strain M-5.</title>
        <authorList>
            <person name="Lai Q."/>
            <person name="Shao Z."/>
        </authorList>
    </citation>
    <scope>NUCLEOTIDE SEQUENCE [LARGE SCALE GENOMIC DNA]</scope>
    <source>
        <strain evidence="1 2">M-5</strain>
    </source>
</reference>
<accession>A0AB72UL36</accession>
<keyword evidence="1" id="KW-0614">Plasmid</keyword>
<dbReference type="EMBL" id="CP004389">
    <property type="protein sequence ID" value="AJD54323.1"/>
    <property type="molecule type" value="Genomic_DNA"/>
</dbReference>
<dbReference type="Proteomes" id="UP000007127">
    <property type="component" value="Plasmid"/>
</dbReference>
<dbReference type="RefSeq" id="WP_007091747.1">
    <property type="nucleotide sequence ID" value="NZ_CP004389.1"/>
</dbReference>
<gene>
    <name evidence="1" type="ORF">TH3_21253</name>
</gene>
<sequence>MDQEFLKQQLDTYSRVHQVVPIETGLIKGVAWTTGPILGGGRFEFLIKQNRNHATLNADDGFGFLFAGKVRLLASADGTLGTAEITHATRLISIASSDWLDGTYDNHENNAVVFDTCLRNKLTTLGIFDPATTNKSPSARIYAESANHFLDQLKLAGRMRGIAIPESTIASLSERFPTLERQRFGRAGLNEIVAEIPIDLVDALRSTSTITGDIWQYYTKNTETGVRRRQAAKSFPLLASRLAENHRISIQKAIENGEPLAPVIQDRLGLSKPIVKRLPKLVWDTHPIGTEEALKALNACPPDWTPKTEQDWRSFCEVVSFANYIQRLTGISFFALVKNSRGKWGEVVSKAVQQLPSVAAGPNDNELTSTARAAAQERLLHNTEARAQAFGQIFHILNTQIGNLHRSLVLPVIAHQAKIGFQDLIESSTIEESKTIAGHMLFEGKSIPDIVEAARRWSYRETLILEALNLDRIEAAEAERRTNEMLDQIADLRGRYREHDRYEALQAGLNAIDAKALDLKWPCFFGGRKFIASNGYEIICMTSSRELMEESDGSASARGLGHCVGQHNEQVAPSIAGHSYNTSALLGKIALLSIRKPNADGTFERKATLEVALESIDGSLHRYADFRDYHFGNLHPDEDRYPIVQFQGRSRGVSDNTTQALDELKRAVKLGQFIPNYMNNHTEAVSAWKALGQERIDIASQARAASEEIRKMISELEGQVYQANHAPREYDRGLVGRICGYDWSSDENIVRIWKVWADPHQSENGDTAPALLSSKWRNMGLERFANGDPVMNSAAHLNPYIRKEQSRTVAPIVAEAPEANLSM</sequence>
<proteinExistence type="predicted"/>
<name>A0AB72UL36_9PROT</name>
<protein>
    <submittedName>
        <fullName evidence="1">Uncharacterized protein</fullName>
    </submittedName>
</protein>
<geneLocation type="plasmid" evidence="2"/>
<dbReference type="AlphaFoldDB" id="A0AB72UL36"/>
<dbReference type="KEGG" id="txi:TH3_21253"/>
<evidence type="ECO:0000313" key="2">
    <source>
        <dbReference type="Proteomes" id="UP000007127"/>
    </source>
</evidence>
<dbReference type="GeneID" id="31929891"/>